<dbReference type="EMBL" id="BQNB010021190">
    <property type="protein sequence ID" value="GJU03821.1"/>
    <property type="molecule type" value="Genomic_DNA"/>
</dbReference>
<feature type="region of interest" description="Disordered" evidence="1">
    <location>
        <begin position="1"/>
        <end position="24"/>
    </location>
</feature>
<reference evidence="2" key="2">
    <citation type="submission" date="2022-01" db="EMBL/GenBank/DDBJ databases">
        <authorList>
            <person name="Yamashiro T."/>
            <person name="Shiraishi A."/>
            <person name="Satake H."/>
            <person name="Nakayama K."/>
        </authorList>
    </citation>
    <scope>NUCLEOTIDE SEQUENCE</scope>
</reference>
<protein>
    <submittedName>
        <fullName evidence="2">Uncharacterized protein</fullName>
    </submittedName>
</protein>
<evidence type="ECO:0000313" key="2">
    <source>
        <dbReference type="EMBL" id="GJU03821.1"/>
    </source>
</evidence>
<evidence type="ECO:0000313" key="3">
    <source>
        <dbReference type="Proteomes" id="UP001151760"/>
    </source>
</evidence>
<dbReference type="Proteomes" id="UP001151760">
    <property type="component" value="Unassembled WGS sequence"/>
</dbReference>
<organism evidence="2 3">
    <name type="scientific">Tanacetum coccineum</name>
    <dbReference type="NCBI Taxonomy" id="301880"/>
    <lineage>
        <taxon>Eukaryota</taxon>
        <taxon>Viridiplantae</taxon>
        <taxon>Streptophyta</taxon>
        <taxon>Embryophyta</taxon>
        <taxon>Tracheophyta</taxon>
        <taxon>Spermatophyta</taxon>
        <taxon>Magnoliopsida</taxon>
        <taxon>eudicotyledons</taxon>
        <taxon>Gunneridae</taxon>
        <taxon>Pentapetalae</taxon>
        <taxon>asterids</taxon>
        <taxon>campanulids</taxon>
        <taxon>Asterales</taxon>
        <taxon>Asteraceae</taxon>
        <taxon>Asteroideae</taxon>
        <taxon>Anthemideae</taxon>
        <taxon>Anthemidinae</taxon>
        <taxon>Tanacetum</taxon>
    </lineage>
</organism>
<accession>A0ABQ5IU99</accession>
<gene>
    <name evidence="2" type="ORF">Tco_1114159</name>
</gene>
<keyword evidence="3" id="KW-1185">Reference proteome</keyword>
<feature type="compositionally biased region" description="Basic and acidic residues" evidence="1">
    <location>
        <begin position="14"/>
        <end position="24"/>
    </location>
</feature>
<sequence length="125" mass="13500">MGSSNYILPSLSTTEEKVPKKKNDASEDCKSLAISGENISQEGSQFEFFEKGVSTTANTQVSPASTPINTASTQMKEAPTNTALMTFSYSEGDFHPQDLDLAYLAKRSSNCLSLKAYEPKSSKSV</sequence>
<name>A0ABQ5IU99_9ASTR</name>
<reference evidence="2" key="1">
    <citation type="journal article" date="2022" name="Int. J. Mol. Sci.">
        <title>Draft Genome of Tanacetum Coccineum: Genomic Comparison of Closely Related Tanacetum-Family Plants.</title>
        <authorList>
            <person name="Yamashiro T."/>
            <person name="Shiraishi A."/>
            <person name="Nakayama K."/>
            <person name="Satake H."/>
        </authorList>
    </citation>
    <scope>NUCLEOTIDE SEQUENCE</scope>
</reference>
<feature type="compositionally biased region" description="Polar residues" evidence="1">
    <location>
        <begin position="1"/>
        <end position="13"/>
    </location>
</feature>
<comment type="caution">
    <text evidence="2">The sequence shown here is derived from an EMBL/GenBank/DDBJ whole genome shotgun (WGS) entry which is preliminary data.</text>
</comment>
<evidence type="ECO:0000256" key="1">
    <source>
        <dbReference type="SAM" id="MobiDB-lite"/>
    </source>
</evidence>
<proteinExistence type="predicted"/>